<reference evidence="4 5" key="1">
    <citation type="submission" date="2016-10" db="EMBL/GenBank/DDBJ databases">
        <authorList>
            <person name="de Groot N.N."/>
        </authorList>
    </citation>
    <scope>NUCLEOTIDE SEQUENCE [LARGE SCALE GENOMIC DNA]</scope>
    <source>
        <strain evidence="4 5">DSM 14789</strain>
    </source>
</reference>
<evidence type="ECO:0000313" key="4">
    <source>
        <dbReference type="EMBL" id="SDL72694.1"/>
    </source>
</evidence>
<dbReference type="EMBL" id="FNGI01000006">
    <property type="protein sequence ID" value="SDL72694.1"/>
    <property type="molecule type" value="Genomic_DNA"/>
</dbReference>
<name>A0A1G9MEY0_9GAMM</name>
<dbReference type="PANTHER" id="PTHR43072">
    <property type="entry name" value="N-ACETYLTRANSFERASE"/>
    <property type="match status" value="1"/>
</dbReference>
<dbReference type="InterPro" id="IPR000182">
    <property type="entry name" value="GNAT_dom"/>
</dbReference>
<dbReference type="STRING" id="119000.SAMN05661010_02438"/>
<dbReference type="Proteomes" id="UP000198654">
    <property type="component" value="Unassembled WGS sequence"/>
</dbReference>
<dbReference type="SUPFAM" id="SSF55729">
    <property type="entry name" value="Acyl-CoA N-acyltransferases (Nat)"/>
    <property type="match status" value="1"/>
</dbReference>
<dbReference type="AlphaFoldDB" id="A0A1G9MEY0"/>
<protein>
    <submittedName>
        <fullName evidence="4">Phosphinothricin acetyltransferase</fullName>
    </submittedName>
</protein>
<keyword evidence="5" id="KW-1185">Reference proteome</keyword>
<sequence length="170" mass="18809">MEITLRQASADDAPGLVGIYNHYVVGSIATFEERPIAEAEMAARLASVQAADLPWWVAIDEAGAVLGYAYATRWKPRSAYRHSVEVTVYLADGMLGRGLGKRLGRVLLESLSERNIHVALAGIALPNPASVALHEALGFEKVAHLRDVGRKFERWIDVGYWQRVLPSQWE</sequence>
<organism evidence="4 5">
    <name type="scientific">Modicisalibacter muralis</name>
    <dbReference type="NCBI Taxonomy" id="119000"/>
    <lineage>
        <taxon>Bacteria</taxon>
        <taxon>Pseudomonadati</taxon>
        <taxon>Pseudomonadota</taxon>
        <taxon>Gammaproteobacteria</taxon>
        <taxon>Oceanospirillales</taxon>
        <taxon>Halomonadaceae</taxon>
        <taxon>Modicisalibacter</taxon>
    </lineage>
</organism>
<dbReference type="OrthoDB" id="5459937at2"/>
<gene>
    <name evidence="4" type="ORF">SAMN05661010_02438</name>
</gene>
<dbReference type="PANTHER" id="PTHR43072:SF23">
    <property type="entry name" value="UPF0039 PROTEIN C11D3.02C"/>
    <property type="match status" value="1"/>
</dbReference>
<evidence type="ECO:0000259" key="3">
    <source>
        <dbReference type="PROSITE" id="PS51186"/>
    </source>
</evidence>
<accession>A0A1G9MEY0</accession>
<keyword evidence="2" id="KW-0012">Acyltransferase</keyword>
<keyword evidence="1 4" id="KW-0808">Transferase</keyword>
<evidence type="ECO:0000256" key="2">
    <source>
        <dbReference type="ARBA" id="ARBA00023315"/>
    </source>
</evidence>
<dbReference type="PROSITE" id="PS51186">
    <property type="entry name" value="GNAT"/>
    <property type="match status" value="1"/>
</dbReference>
<dbReference type="RefSeq" id="WP_089728914.1">
    <property type="nucleotide sequence ID" value="NZ_FNGI01000006.1"/>
</dbReference>
<dbReference type="Gene3D" id="3.40.630.30">
    <property type="match status" value="1"/>
</dbReference>
<evidence type="ECO:0000313" key="5">
    <source>
        <dbReference type="Proteomes" id="UP000198654"/>
    </source>
</evidence>
<dbReference type="Pfam" id="PF13420">
    <property type="entry name" value="Acetyltransf_4"/>
    <property type="match status" value="1"/>
</dbReference>
<feature type="domain" description="N-acetyltransferase" evidence="3">
    <location>
        <begin position="3"/>
        <end position="166"/>
    </location>
</feature>
<dbReference type="InterPro" id="IPR016181">
    <property type="entry name" value="Acyl_CoA_acyltransferase"/>
</dbReference>
<evidence type="ECO:0000256" key="1">
    <source>
        <dbReference type="ARBA" id="ARBA00022679"/>
    </source>
</evidence>
<proteinExistence type="predicted"/>
<dbReference type="GO" id="GO:0016747">
    <property type="term" value="F:acyltransferase activity, transferring groups other than amino-acyl groups"/>
    <property type="evidence" value="ECO:0007669"/>
    <property type="project" value="InterPro"/>
</dbReference>